<reference evidence="3" key="1">
    <citation type="submission" date="2016-04" db="EMBL/GenBank/DDBJ databases">
        <authorList>
            <person name="Shah S.A."/>
            <person name="Garrett R.A."/>
        </authorList>
    </citation>
    <scope>NUCLEOTIDE SEQUENCE [LARGE SCALE GENOMIC DNA]</scope>
    <source>
        <strain evidence="3">ATCC 35091 / DSM 1616 / JCM 8930 / NBRC 15331 / P1</strain>
    </source>
</reference>
<evidence type="ECO:0000259" key="1">
    <source>
        <dbReference type="Pfam" id="PF05598"/>
    </source>
</evidence>
<accession>A0A157T6N5</accession>
<protein>
    <submittedName>
        <fullName evidence="2">ORF1 in transposon ISC1212</fullName>
    </submittedName>
</protein>
<proteinExistence type="predicted"/>
<dbReference type="EMBL" id="LT549890">
    <property type="protein sequence ID" value="SAI86608.1"/>
    <property type="molecule type" value="Genomic_DNA"/>
</dbReference>
<dbReference type="PANTHER" id="PTHR33252:SF2">
    <property type="entry name" value="TRANSPOSASE IS4-LIKE DOMAIN-CONTAINING PROTEIN"/>
    <property type="match status" value="1"/>
</dbReference>
<sequence length="318" mass="37184">MVKAISTEKDLLLKVDKSFPWETFRSKLKSLYSKKPKWNVISLLKVLLIKFVFDISWNNLEGEIRDSKRFMDFLGGKVPPKSTVFFFYKKLQQTVIQEGETMRTTLMDELNKALDKVISEYREKGFELEVGREKNDRFEYYHIIDIFFREAYPGKRSLQNGLEKISLDLKEMGFNDVFLLMGYTTSRLKNFTAFRKYKGSWGRKHGKSYFGFKVCNLVERRTNFVRDFKVGLANLSDLAFSFDNVKLMADRAWIFREDVLVKDVGSARLPVEGSGVKIREGKASSTTLRGVVMEVFFLNFYRDLEILSTRIRTKVLVN</sequence>
<evidence type="ECO:0000313" key="2">
    <source>
        <dbReference type="EMBL" id="SAI86608.1"/>
    </source>
</evidence>
<dbReference type="Pfam" id="PF05598">
    <property type="entry name" value="DUF772"/>
    <property type="match status" value="1"/>
</dbReference>
<evidence type="ECO:0000313" key="3">
    <source>
        <dbReference type="Proteomes" id="UP000076770"/>
    </source>
</evidence>
<organism evidence="2 3">
    <name type="scientific">Saccharolobus solfataricus</name>
    <name type="common">Sulfolobus solfataricus</name>
    <dbReference type="NCBI Taxonomy" id="2287"/>
    <lineage>
        <taxon>Archaea</taxon>
        <taxon>Thermoproteota</taxon>
        <taxon>Thermoprotei</taxon>
        <taxon>Sulfolobales</taxon>
        <taxon>Sulfolobaceae</taxon>
        <taxon>Saccharolobus</taxon>
    </lineage>
</organism>
<feature type="domain" description="Transposase InsH N-terminal" evidence="1">
    <location>
        <begin position="5"/>
        <end position="89"/>
    </location>
</feature>
<dbReference type="Proteomes" id="UP000076770">
    <property type="component" value="Chromosome i"/>
</dbReference>
<dbReference type="PATRIC" id="fig|2287.9.peg.3208"/>
<dbReference type="AlphaFoldDB" id="A0A157T6N5"/>
<name>A0A157T6N5_SACSO</name>
<dbReference type="PANTHER" id="PTHR33252">
    <property type="entry name" value="THIRD ORF IN TRANSPOSON ISC1160"/>
    <property type="match status" value="1"/>
</dbReference>
<dbReference type="InterPro" id="IPR008490">
    <property type="entry name" value="Transposase_InsH_N"/>
</dbReference>
<gene>
    <name evidence="2" type="ORF">SSOP1_3054</name>
</gene>